<reference evidence="4" key="1">
    <citation type="submission" date="2017-07" db="EMBL/GenBank/DDBJ databases">
        <title>Taro Niue Genome Assembly and Annotation.</title>
        <authorList>
            <person name="Atibalentja N."/>
            <person name="Keating K."/>
            <person name="Fields C.J."/>
        </authorList>
    </citation>
    <scope>NUCLEOTIDE SEQUENCE</scope>
    <source>
        <strain evidence="4">Niue_2</strain>
        <tissue evidence="4">Leaf</tissue>
    </source>
</reference>
<protein>
    <recommendedName>
        <fullName evidence="3">Aminotransferase-like plant mobile domain-containing protein</fullName>
    </recommendedName>
</protein>
<comment type="caution">
    <text evidence="4">The sequence shown here is derived from an EMBL/GenBank/DDBJ whole genome shotgun (WGS) entry which is preliminary data.</text>
</comment>
<keyword evidence="1" id="KW-0175">Coiled coil</keyword>
<dbReference type="Proteomes" id="UP000652761">
    <property type="component" value="Unassembled WGS sequence"/>
</dbReference>
<evidence type="ECO:0000256" key="1">
    <source>
        <dbReference type="SAM" id="Coils"/>
    </source>
</evidence>
<evidence type="ECO:0000256" key="2">
    <source>
        <dbReference type="SAM" id="MobiDB-lite"/>
    </source>
</evidence>
<organism evidence="4 5">
    <name type="scientific">Colocasia esculenta</name>
    <name type="common">Wild taro</name>
    <name type="synonym">Arum esculentum</name>
    <dbReference type="NCBI Taxonomy" id="4460"/>
    <lineage>
        <taxon>Eukaryota</taxon>
        <taxon>Viridiplantae</taxon>
        <taxon>Streptophyta</taxon>
        <taxon>Embryophyta</taxon>
        <taxon>Tracheophyta</taxon>
        <taxon>Spermatophyta</taxon>
        <taxon>Magnoliopsida</taxon>
        <taxon>Liliopsida</taxon>
        <taxon>Araceae</taxon>
        <taxon>Aroideae</taxon>
        <taxon>Colocasieae</taxon>
        <taxon>Colocasia</taxon>
    </lineage>
</organism>
<gene>
    <name evidence="4" type="ORF">Taro_026655</name>
</gene>
<dbReference type="GO" id="GO:0010073">
    <property type="term" value="P:meristem maintenance"/>
    <property type="evidence" value="ECO:0007669"/>
    <property type="project" value="InterPro"/>
</dbReference>
<name>A0A843VRX7_COLES</name>
<proteinExistence type="predicted"/>
<feature type="domain" description="Aminotransferase-like plant mobile" evidence="3">
    <location>
        <begin position="3"/>
        <end position="115"/>
    </location>
</feature>
<feature type="compositionally biased region" description="Basic and acidic residues" evidence="2">
    <location>
        <begin position="406"/>
        <end position="415"/>
    </location>
</feature>
<evidence type="ECO:0000313" key="5">
    <source>
        <dbReference type="Proteomes" id="UP000652761"/>
    </source>
</evidence>
<dbReference type="InterPro" id="IPR019557">
    <property type="entry name" value="AminoTfrase-like_pln_mobile"/>
</dbReference>
<keyword evidence="5" id="KW-1185">Reference proteome</keyword>
<dbReference type="PANTHER" id="PTHR46033:SF8">
    <property type="entry name" value="PROTEIN MAINTENANCE OF MERISTEMS-LIKE"/>
    <property type="match status" value="1"/>
</dbReference>
<sequence length="415" mass="47232">MNCKFLLLLRDLEQVGRYAWGATMLGHLFSLLLSSSQRSQSTGDFTPFLQIWGYTYFLMGCGVQTEGSQDMVPLMARWEVAPDPRVTDRRVKDMRASLDLYPHDQVVWTPYLGEADASHPAVAAGWPQPALEIPSLGRERHSRRRFFTEDHDWGEEHGSTVAYWRGGGEQVLWHTDLQDSSTYLEDCRARYVGRLRLDRRVMPGSEAVRLLEGRLAEQAVEVERLRAETRSLRDELARVRASRDVGASSSARPTSGDSAVRLQKALDQVEARVRELEAERQGAGATLQAQMESLRLELTRTEGRLLKVRKREREAERAWGQTAVDYEILKNRVLKKRQEQQRQAQQEAQARTGSAFASLDDILSLGDPSVARGGLRSEASIATRPPLLDWCREREEEEVSSSRRQRPSEGERREE</sequence>
<evidence type="ECO:0000313" key="4">
    <source>
        <dbReference type="EMBL" id="MQL93999.1"/>
    </source>
</evidence>
<dbReference type="Pfam" id="PF10536">
    <property type="entry name" value="PMD"/>
    <property type="match status" value="1"/>
</dbReference>
<feature type="coiled-coil region" evidence="1">
    <location>
        <begin position="208"/>
        <end position="351"/>
    </location>
</feature>
<dbReference type="AlphaFoldDB" id="A0A843VRX7"/>
<evidence type="ECO:0000259" key="3">
    <source>
        <dbReference type="Pfam" id="PF10536"/>
    </source>
</evidence>
<accession>A0A843VRX7</accession>
<dbReference type="InterPro" id="IPR044824">
    <property type="entry name" value="MAIN-like"/>
</dbReference>
<feature type="region of interest" description="Disordered" evidence="2">
    <location>
        <begin position="392"/>
        <end position="415"/>
    </location>
</feature>
<dbReference type="PANTHER" id="PTHR46033">
    <property type="entry name" value="PROTEIN MAIN-LIKE 2"/>
    <property type="match status" value="1"/>
</dbReference>
<dbReference type="EMBL" id="NMUH01001620">
    <property type="protein sequence ID" value="MQL93999.1"/>
    <property type="molecule type" value="Genomic_DNA"/>
</dbReference>